<reference evidence="1 2" key="1">
    <citation type="journal article" date="2019" name="Int. J. Syst. Evol. Microbiol.">
        <title>The Global Catalogue of Microorganisms (GCM) 10K type strain sequencing project: providing services to taxonomists for standard genome sequencing and annotation.</title>
        <authorList>
            <consortium name="The Broad Institute Genomics Platform"/>
            <consortium name="The Broad Institute Genome Sequencing Center for Infectious Disease"/>
            <person name="Wu L."/>
            <person name="Ma J."/>
        </authorList>
    </citation>
    <scope>NUCLEOTIDE SEQUENCE [LARGE SCALE GENOMIC DNA]</scope>
    <source>
        <strain evidence="1 2">JCM 17504</strain>
    </source>
</reference>
<dbReference type="AlphaFoldDB" id="A0AAV3UR44"/>
<dbReference type="Gene3D" id="3.40.1260.10">
    <property type="entry name" value="DsrEFH-like"/>
    <property type="match status" value="1"/>
</dbReference>
<dbReference type="EMBL" id="BAABKX010000026">
    <property type="protein sequence ID" value="GAA5063613.1"/>
    <property type="molecule type" value="Genomic_DNA"/>
</dbReference>
<organism evidence="1 2">
    <name type="scientific">Haladaptatus pallidirubidus</name>
    <dbReference type="NCBI Taxonomy" id="1008152"/>
    <lineage>
        <taxon>Archaea</taxon>
        <taxon>Methanobacteriati</taxon>
        <taxon>Methanobacteriota</taxon>
        <taxon>Stenosarchaea group</taxon>
        <taxon>Halobacteria</taxon>
        <taxon>Halobacteriales</taxon>
        <taxon>Haladaptataceae</taxon>
        <taxon>Haladaptatus</taxon>
    </lineage>
</organism>
<dbReference type="Proteomes" id="UP001501729">
    <property type="component" value="Unassembled WGS sequence"/>
</dbReference>
<dbReference type="Pfam" id="PF02635">
    <property type="entry name" value="DsrE"/>
    <property type="match status" value="1"/>
</dbReference>
<keyword evidence="2" id="KW-1185">Reference proteome</keyword>
<dbReference type="InterPro" id="IPR003787">
    <property type="entry name" value="Sulphur_relay_DsrE/F-like"/>
</dbReference>
<accession>A0AAV3UR44</accession>
<dbReference type="PANTHER" id="PTHR37691">
    <property type="entry name" value="BLR3518 PROTEIN"/>
    <property type="match status" value="1"/>
</dbReference>
<sequence length="98" mass="10267">MVNALNLLTDESVSSPDDEVVIVANSAGVRMFVSATAANPEMVNNLLDQDVSLRACQNALRGMGVTDEELLTGVEGVPSGSGELARLQNEGYGYIKAP</sequence>
<comment type="caution">
    <text evidence="1">The sequence shown here is derived from an EMBL/GenBank/DDBJ whole genome shotgun (WGS) entry which is preliminary data.</text>
</comment>
<evidence type="ECO:0000313" key="1">
    <source>
        <dbReference type="EMBL" id="GAA5063613.1"/>
    </source>
</evidence>
<protein>
    <submittedName>
        <fullName evidence="1">DsrE family protein</fullName>
    </submittedName>
</protein>
<dbReference type="PANTHER" id="PTHR37691:SF1">
    <property type="entry name" value="BLR3518 PROTEIN"/>
    <property type="match status" value="1"/>
</dbReference>
<name>A0AAV3UR44_9EURY</name>
<dbReference type="InterPro" id="IPR027396">
    <property type="entry name" value="DsrEFH-like"/>
</dbReference>
<dbReference type="SUPFAM" id="SSF75169">
    <property type="entry name" value="DsrEFH-like"/>
    <property type="match status" value="1"/>
</dbReference>
<gene>
    <name evidence="1" type="ORF">GCM10025751_52270</name>
</gene>
<evidence type="ECO:0000313" key="2">
    <source>
        <dbReference type="Proteomes" id="UP001501729"/>
    </source>
</evidence>
<proteinExistence type="predicted"/>